<dbReference type="GO" id="GO:0051301">
    <property type="term" value="P:cell division"/>
    <property type="evidence" value="ECO:0007669"/>
    <property type="project" value="UniProtKB-KW"/>
</dbReference>
<evidence type="ECO:0000313" key="14">
    <source>
        <dbReference type="Proteomes" id="UP000782312"/>
    </source>
</evidence>
<feature type="domain" description="Glycosyltransferase family 28 N-terminal" evidence="11">
    <location>
        <begin position="4"/>
        <end position="142"/>
    </location>
</feature>
<evidence type="ECO:0000256" key="9">
    <source>
        <dbReference type="ARBA" id="ARBA00023316"/>
    </source>
</evidence>
<dbReference type="SUPFAM" id="SSF53756">
    <property type="entry name" value="UDP-Glycosyltransferase/glycogen phosphorylase"/>
    <property type="match status" value="1"/>
</dbReference>
<dbReference type="GO" id="GO:0071555">
    <property type="term" value="P:cell wall organization"/>
    <property type="evidence" value="ECO:0007669"/>
    <property type="project" value="UniProtKB-KW"/>
</dbReference>
<feature type="binding site" evidence="10">
    <location>
        <position position="191"/>
    </location>
    <ligand>
        <name>UDP-N-acetyl-alpha-D-glucosamine</name>
        <dbReference type="ChEBI" id="CHEBI:57705"/>
    </ligand>
</feature>
<feature type="binding site" evidence="10">
    <location>
        <position position="291"/>
    </location>
    <ligand>
        <name>UDP-N-acetyl-alpha-D-glucosamine</name>
        <dbReference type="ChEBI" id="CHEBI:57705"/>
    </ligand>
</feature>
<keyword evidence="3 10" id="KW-0328">Glycosyltransferase</keyword>
<comment type="caution">
    <text evidence="13">The sequence shown here is derived from an EMBL/GenBank/DDBJ whole genome shotgun (WGS) entry which is preliminary data.</text>
</comment>
<keyword evidence="6 10" id="KW-0573">Peptidoglycan synthesis</keyword>
<proteinExistence type="inferred from homology"/>
<name>A0A932MN84_UNCTE</name>
<dbReference type="GO" id="GO:0009252">
    <property type="term" value="P:peptidoglycan biosynthetic process"/>
    <property type="evidence" value="ECO:0007669"/>
    <property type="project" value="UniProtKB-UniRule"/>
</dbReference>
<evidence type="ECO:0000256" key="1">
    <source>
        <dbReference type="ARBA" id="ARBA00022475"/>
    </source>
</evidence>
<evidence type="ECO:0000313" key="13">
    <source>
        <dbReference type="EMBL" id="MBI3127498.1"/>
    </source>
</evidence>
<evidence type="ECO:0000256" key="2">
    <source>
        <dbReference type="ARBA" id="ARBA00022618"/>
    </source>
</evidence>
<keyword evidence="1 10" id="KW-1003">Cell membrane</keyword>
<comment type="function">
    <text evidence="10">Cell wall formation. Catalyzes the transfer of a GlcNAc subunit on undecaprenyl-pyrophosphoryl-MurNAc-pentapeptide (lipid intermediate I) to form undecaprenyl-pyrophosphoryl-MurNAc-(pentapeptide)GlcNAc (lipid intermediate II).</text>
</comment>
<evidence type="ECO:0000259" key="12">
    <source>
        <dbReference type="Pfam" id="PF04101"/>
    </source>
</evidence>
<feature type="binding site" evidence="10">
    <location>
        <begin position="10"/>
        <end position="12"/>
    </location>
    <ligand>
        <name>UDP-N-acetyl-alpha-D-glucosamine</name>
        <dbReference type="ChEBI" id="CHEBI:57705"/>
    </ligand>
</feature>
<evidence type="ECO:0000256" key="4">
    <source>
        <dbReference type="ARBA" id="ARBA00022679"/>
    </source>
</evidence>
<protein>
    <recommendedName>
        <fullName evidence="10">UDP-N-acetylglucosamine--N-acetylmuramyl-(pentapeptide) pyrophosphoryl-undecaprenol N-acetylglucosamine transferase</fullName>
        <ecNumber evidence="10">2.4.1.227</ecNumber>
    </recommendedName>
    <alternativeName>
        <fullName evidence="10">Undecaprenyl-PP-MurNAc-pentapeptide-UDPGlcNAc GlcNAc transferase</fullName>
    </alternativeName>
</protein>
<dbReference type="InterPro" id="IPR006009">
    <property type="entry name" value="GlcNAc_MurG"/>
</dbReference>
<dbReference type="Gene3D" id="3.40.50.2000">
    <property type="entry name" value="Glycogen Phosphorylase B"/>
    <property type="match status" value="2"/>
</dbReference>
<keyword evidence="7 10" id="KW-0472">Membrane</keyword>
<feature type="binding site" evidence="10">
    <location>
        <position position="165"/>
    </location>
    <ligand>
        <name>UDP-N-acetyl-alpha-D-glucosamine</name>
        <dbReference type="ChEBI" id="CHEBI:57705"/>
    </ligand>
</feature>
<dbReference type="InterPro" id="IPR004276">
    <property type="entry name" value="GlycoTrans_28_N"/>
</dbReference>
<dbReference type="EMBL" id="JACPUR010000017">
    <property type="protein sequence ID" value="MBI3127498.1"/>
    <property type="molecule type" value="Genomic_DNA"/>
</dbReference>
<dbReference type="EC" id="2.4.1.227" evidence="10"/>
<dbReference type="PANTHER" id="PTHR21015:SF22">
    <property type="entry name" value="GLYCOSYLTRANSFERASE"/>
    <property type="match status" value="1"/>
</dbReference>
<sequence>MRLLIAGGGTGGHLYPGIAVARAWLRGGPERRVLFVGTASGIEARVLPREELPLETISAAGIVGRSPGQQIGAAFLMARGLAQSLGIIGRFRPHVVLGVGGYASAPAVAAAWLRRRPIVLLEENVVPGMTNRLLGRLARRVALAFPGAAPYFPLGKAVETGLPLRGEFGGEPARPVSFWEGPLRVLIFGGSQGARALNEAVIEALPLLGERARAMRFVHQTGEADLERTREAYAGAGAEAEVAAFFYDMADRFRNAHLAVARAGASTAAELASMGLPAVLIPLPSATHGHQEANARHLAGRGAARMVLQRDLSGASLAALLKEFDEGRHLLAEMSRRAREAARPDASEAVAVLCKEAARAA</sequence>
<feature type="binding site" evidence="10">
    <location>
        <position position="124"/>
    </location>
    <ligand>
        <name>UDP-N-acetyl-alpha-D-glucosamine</name>
        <dbReference type="ChEBI" id="CHEBI:57705"/>
    </ligand>
</feature>
<dbReference type="PANTHER" id="PTHR21015">
    <property type="entry name" value="UDP-N-ACETYLGLUCOSAMINE--N-ACETYLMURAMYL-(PENTAPEPTIDE) PYROPHOSPHORYL-UNDECAPRENOL N-ACETYLGLUCOSAMINE TRANSFERASE 1"/>
    <property type="match status" value="1"/>
</dbReference>
<evidence type="ECO:0000256" key="6">
    <source>
        <dbReference type="ARBA" id="ARBA00022984"/>
    </source>
</evidence>
<comment type="catalytic activity">
    <reaction evidence="10">
        <text>di-trans,octa-cis-undecaprenyl diphospho-N-acetyl-alpha-D-muramoyl-L-alanyl-D-glutamyl-meso-2,6-diaminopimeloyl-D-alanyl-D-alanine + UDP-N-acetyl-alpha-D-glucosamine = di-trans,octa-cis-undecaprenyl diphospho-[N-acetyl-alpha-D-glucosaminyl-(1-&gt;4)]-N-acetyl-alpha-D-muramoyl-L-alanyl-D-glutamyl-meso-2,6-diaminopimeloyl-D-alanyl-D-alanine + UDP + H(+)</text>
        <dbReference type="Rhea" id="RHEA:31227"/>
        <dbReference type="ChEBI" id="CHEBI:15378"/>
        <dbReference type="ChEBI" id="CHEBI:57705"/>
        <dbReference type="ChEBI" id="CHEBI:58223"/>
        <dbReference type="ChEBI" id="CHEBI:61387"/>
        <dbReference type="ChEBI" id="CHEBI:61388"/>
        <dbReference type="EC" id="2.4.1.227"/>
    </reaction>
</comment>
<dbReference type="GO" id="GO:0005975">
    <property type="term" value="P:carbohydrate metabolic process"/>
    <property type="evidence" value="ECO:0007669"/>
    <property type="project" value="InterPro"/>
</dbReference>
<dbReference type="Pfam" id="PF04101">
    <property type="entry name" value="Glyco_tran_28_C"/>
    <property type="match status" value="1"/>
</dbReference>
<dbReference type="CDD" id="cd03785">
    <property type="entry name" value="GT28_MurG"/>
    <property type="match status" value="1"/>
</dbReference>
<keyword evidence="2 10" id="KW-0132">Cell division</keyword>
<evidence type="ECO:0000259" key="11">
    <source>
        <dbReference type="Pfam" id="PF03033"/>
    </source>
</evidence>
<organism evidence="13 14">
    <name type="scientific">Tectimicrobiota bacterium</name>
    <dbReference type="NCBI Taxonomy" id="2528274"/>
    <lineage>
        <taxon>Bacteria</taxon>
        <taxon>Pseudomonadati</taxon>
        <taxon>Nitrospinota/Tectimicrobiota group</taxon>
        <taxon>Candidatus Tectimicrobiota</taxon>
    </lineage>
</organism>
<dbReference type="Proteomes" id="UP000782312">
    <property type="component" value="Unassembled WGS sequence"/>
</dbReference>
<feature type="domain" description="Glycosyl transferase family 28 C-terminal" evidence="12">
    <location>
        <begin position="185"/>
        <end position="348"/>
    </location>
</feature>
<reference evidence="13" key="1">
    <citation type="submission" date="2020-07" db="EMBL/GenBank/DDBJ databases">
        <title>Huge and variable diversity of episymbiotic CPR bacteria and DPANN archaea in groundwater ecosystems.</title>
        <authorList>
            <person name="He C.Y."/>
            <person name="Keren R."/>
            <person name="Whittaker M."/>
            <person name="Farag I.F."/>
            <person name="Doudna J."/>
            <person name="Cate J.H.D."/>
            <person name="Banfield J.F."/>
        </authorList>
    </citation>
    <scope>NUCLEOTIDE SEQUENCE</scope>
    <source>
        <strain evidence="13">NC_groundwater_763_Ag_S-0.2um_68_21</strain>
    </source>
</reference>
<evidence type="ECO:0000256" key="10">
    <source>
        <dbReference type="HAMAP-Rule" id="MF_00033"/>
    </source>
</evidence>
<dbReference type="GO" id="GO:0050511">
    <property type="term" value="F:undecaprenyldiphospho-muramoylpentapeptide beta-N-acetylglucosaminyltransferase activity"/>
    <property type="evidence" value="ECO:0007669"/>
    <property type="project" value="UniProtKB-UniRule"/>
</dbReference>
<evidence type="ECO:0000256" key="7">
    <source>
        <dbReference type="ARBA" id="ARBA00023136"/>
    </source>
</evidence>
<accession>A0A932MN84</accession>
<keyword evidence="5 10" id="KW-0133">Cell shape</keyword>
<keyword evidence="4 10" id="KW-0808">Transferase</keyword>
<evidence type="ECO:0000256" key="5">
    <source>
        <dbReference type="ARBA" id="ARBA00022960"/>
    </source>
</evidence>
<gene>
    <name evidence="10 13" type="primary">murG</name>
    <name evidence="13" type="ORF">HYZ11_07840</name>
</gene>
<evidence type="ECO:0000256" key="8">
    <source>
        <dbReference type="ARBA" id="ARBA00023306"/>
    </source>
</evidence>
<keyword evidence="9 10" id="KW-0961">Cell wall biogenesis/degradation</keyword>
<comment type="pathway">
    <text evidence="10">Cell wall biogenesis; peptidoglycan biosynthesis.</text>
</comment>
<dbReference type="InterPro" id="IPR007235">
    <property type="entry name" value="Glyco_trans_28_C"/>
</dbReference>
<dbReference type="NCBIfam" id="TIGR01133">
    <property type="entry name" value="murG"/>
    <property type="match status" value="1"/>
</dbReference>
<keyword evidence="8 10" id="KW-0131">Cell cycle</keyword>
<dbReference type="Pfam" id="PF03033">
    <property type="entry name" value="Glyco_transf_28"/>
    <property type="match status" value="1"/>
</dbReference>
<comment type="caution">
    <text evidence="10">Lacks conserved residue(s) required for the propagation of feature annotation.</text>
</comment>
<comment type="subcellular location">
    <subcellularLocation>
        <location evidence="10">Cell membrane</location>
        <topology evidence="10">Peripheral membrane protein</topology>
        <orientation evidence="10">Cytoplasmic side</orientation>
    </subcellularLocation>
</comment>
<comment type="similarity">
    <text evidence="10">Belongs to the glycosyltransferase 28 family. MurG subfamily.</text>
</comment>
<dbReference type="GO" id="GO:0005886">
    <property type="term" value="C:plasma membrane"/>
    <property type="evidence" value="ECO:0007669"/>
    <property type="project" value="UniProtKB-SubCell"/>
</dbReference>
<evidence type="ECO:0000256" key="3">
    <source>
        <dbReference type="ARBA" id="ARBA00022676"/>
    </source>
</evidence>
<dbReference type="AlphaFoldDB" id="A0A932MN84"/>
<dbReference type="GO" id="GO:0008360">
    <property type="term" value="P:regulation of cell shape"/>
    <property type="evidence" value="ECO:0007669"/>
    <property type="project" value="UniProtKB-KW"/>
</dbReference>
<dbReference type="HAMAP" id="MF_00033">
    <property type="entry name" value="MurG"/>
    <property type="match status" value="1"/>
</dbReference>